<dbReference type="Pfam" id="PF25876">
    <property type="entry name" value="HH_MFP_RND"/>
    <property type="match status" value="1"/>
</dbReference>
<dbReference type="Pfam" id="PF25944">
    <property type="entry name" value="Beta-barrel_RND"/>
    <property type="match status" value="1"/>
</dbReference>
<protein>
    <submittedName>
        <fullName evidence="8">Toluene efflux pump periplasmic linker protein ttgG</fullName>
    </submittedName>
</protein>
<accession>K6Y827</accession>
<feature type="coiled-coil region" evidence="3">
    <location>
        <begin position="185"/>
        <end position="219"/>
    </location>
</feature>
<dbReference type="Pfam" id="PF25967">
    <property type="entry name" value="RND-MFP_C"/>
    <property type="match status" value="1"/>
</dbReference>
<evidence type="ECO:0000313" key="8">
    <source>
        <dbReference type="EMBL" id="GAC28914.1"/>
    </source>
</evidence>
<dbReference type="Gene3D" id="2.40.50.100">
    <property type="match status" value="1"/>
</dbReference>
<proteinExistence type="inferred from homology"/>
<comment type="caution">
    <text evidence="8">The sequence shown here is derived from an EMBL/GenBank/DDBJ whole genome shotgun (WGS) entry which is preliminary data.</text>
</comment>
<dbReference type="Pfam" id="PF25917">
    <property type="entry name" value="BSH_RND"/>
    <property type="match status" value="1"/>
</dbReference>
<dbReference type="Gene3D" id="1.10.287.470">
    <property type="entry name" value="Helix hairpin bin"/>
    <property type="match status" value="1"/>
</dbReference>
<dbReference type="FunFam" id="2.40.420.20:FF:000001">
    <property type="entry name" value="Efflux RND transporter periplasmic adaptor subunit"/>
    <property type="match status" value="1"/>
</dbReference>
<organism evidence="8 9">
    <name type="scientific">Brumicola pallidula DSM 14239 = ACAM 615</name>
    <dbReference type="NCBI Taxonomy" id="1121922"/>
    <lineage>
        <taxon>Bacteria</taxon>
        <taxon>Pseudomonadati</taxon>
        <taxon>Pseudomonadota</taxon>
        <taxon>Gammaproteobacteria</taxon>
        <taxon>Alteromonadales</taxon>
        <taxon>Alteromonadaceae</taxon>
        <taxon>Brumicola</taxon>
    </lineage>
</organism>
<evidence type="ECO:0000259" key="6">
    <source>
        <dbReference type="Pfam" id="PF25944"/>
    </source>
</evidence>
<evidence type="ECO:0000259" key="4">
    <source>
        <dbReference type="Pfam" id="PF25876"/>
    </source>
</evidence>
<evidence type="ECO:0000256" key="3">
    <source>
        <dbReference type="SAM" id="Coils"/>
    </source>
</evidence>
<dbReference type="GO" id="GO:0022857">
    <property type="term" value="F:transmembrane transporter activity"/>
    <property type="evidence" value="ECO:0007669"/>
    <property type="project" value="InterPro"/>
</dbReference>
<dbReference type="InterPro" id="IPR058625">
    <property type="entry name" value="MdtA-like_BSH"/>
</dbReference>
<feature type="domain" description="Multidrug resistance protein MdtA-like alpha-helical hairpin" evidence="4">
    <location>
        <begin position="154"/>
        <end position="223"/>
    </location>
</feature>
<dbReference type="STRING" id="1121922.GCA_000428905_02423"/>
<evidence type="ECO:0000256" key="1">
    <source>
        <dbReference type="ARBA" id="ARBA00004519"/>
    </source>
</evidence>
<evidence type="ECO:0000256" key="2">
    <source>
        <dbReference type="ARBA" id="ARBA00009477"/>
    </source>
</evidence>
<dbReference type="PANTHER" id="PTHR30158">
    <property type="entry name" value="ACRA/E-RELATED COMPONENT OF DRUG EFFLUX TRANSPORTER"/>
    <property type="match status" value="1"/>
</dbReference>
<dbReference type="Gene3D" id="2.40.420.20">
    <property type="match status" value="1"/>
</dbReference>
<dbReference type="NCBIfam" id="TIGR01730">
    <property type="entry name" value="RND_mfp"/>
    <property type="match status" value="1"/>
</dbReference>
<feature type="domain" description="Multidrug resistance protein MdtA-like C-terminal permuted SH3" evidence="7">
    <location>
        <begin position="357"/>
        <end position="414"/>
    </location>
</feature>
<dbReference type="Proteomes" id="UP000006251">
    <property type="component" value="Unassembled WGS sequence"/>
</dbReference>
<dbReference type="Gene3D" id="2.40.30.170">
    <property type="match status" value="1"/>
</dbReference>
<dbReference type="RefSeq" id="WP_006011357.1">
    <property type="nucleotide sequence ID" value="NZ_AUAV01000012.1"/>
</dbReference>
<dbReference type="PANTHER" id="PTHR30158:SF3">
    <property type="entry name" value="MULTIDRUG EFFLUX PUMP SUBUNIT ACRA-RELATED"/>
    <property type="match status" value="1"/>
</dbReference>
<dbReference type="EMBL" id="BAEQ01000036">
    <property type="protein sequence ID" value="GAC28914.1"/>
    <property type="molecule type" value="Genomic_DNA"/>
</dbReference>
<dbReference type="InterPro" id="IPR058626">
    <property type="entry name" value="MdtA-like_b-barrel"/>
</dbReference>
<dbReference type="AlphaFoldDB" id="K6Y827"/>
<feature type="domain" description="Multidrug resistance protein MdtA-like barrel-sandwich hybrid" evidence="5">
    <location>
        <begin position="114"/>
        <end position="255"/>
    </location>
</feature>
<evidence type="ECO:0000259" key="5">
    <source>
        <dbReference type="Pfam" id="PF25917"/>
    </source>
</evidence>
<reference evidence="9" key="1">
    <citation type="journal article" date="2014" name="Environ. Microbiol.">
        <title>Comparative genomics of the marine bacterial genus Glaciecola reveals the high degree of genomic diversity and genomic characteristic for cold adaptation.</title>
        <authorList>
            <person name="Qin Q.L."/>
            <person name="Xie B.B."/>
            <person name="Yu Y."/>
            <person name="Shu Y.L."/>
            <person name="Rong J.C."/>
            <person name="Zhang Y.J."/>
            <person name="Zhao D.L."/>
            <person name="Chen X.L."/>
            <person name="Zhang X.Y."/>
            <person name="Chen B."/>
            <person name="Zhou B.C."/>
            <person name="Zhang Y.Z."/>
        </authorList>
    </citation>
    <scope>NUCLEOTIDE SEQUENCE [LARGE SCALE GENOMIC DNA]</scope>
    <source>
        <strain evidence="9">ACAM 615</strain>
    </source>
</reference>
<keyword evidence="3" id="KW-0175">Coiled coil</keyword>
<comment type="subcellular location">
    <subcellularLocation>
        <location evidence="1">Cell inner membrane</location>
        <topology evidence="1">Lipid-anchor</topology>
    </subcellularLocation>
</comment>
<keyword evidence="9" id="KW-1185">Reference proteome</keyword>
<comment type="similarity">
    <text evidence="2">Belongs to the membrane fusion protein (MFP) (TC 8.A.1) family.</text>
</comment>
<dbReference type="GO" id="GO:0005886">
    <property type="term" value="C:plasma membrane"/>
    <property type="evidence" value="ECO:0007669"/>
    <property type="project" value="UniProtKB-SubCell"/>
</dbReference>
<feature type="domain" description="Multidrug resistance protein MdtA-like beta-barrel" evidence="6">
    <location>
        <begin position="260"/>
        <end position="349"/>
    </location>
</feature>
<dbReference type="OrthoDB" id="9800613at2"/>
<name>K6Y827_9ALTE</name>
<sequence length="463" mass="49953">MRAIQSKFSETALLYANSIKSSKSAVLADKSAQAPAAASSDPRKMLTLILGAFLSLFLLTGCADNPEQSISDATQEDAEQSQKGPSKQVSVIIIKPQIIAMADQLPGRVKAFKTSEIRPQVSGIVQARFFKEGSLVDKGQQLYQIDAALFEAEHQSAAAKLQNTVAELDIADALQGRYQRLIKTNAVSEQQFDNVKARLAQAKAAVALAQAEVKTAKINLDYTKVYAPISGYIGPSAFTQGALVTAQQEAALATIWQLDPVYVDISQSAAKAQPLQQTLMMGRMTQGDEAQFEVTLLLGEKHNIYPQKGVLYAADLAVDKNTDTVRLRSVFPNPNAILLPGMFVRATIAGAQTQKTILVPQKAVSIEADGSKVVWLVDNSNIASKRQVNTSSTFENNWVISSGLNSGDKVIVKGTMTLRSGAKVDPIRIKQEQLEGAEDEVTRRIRSDESVSEVATANKVSVD</sequence>
<dbReference type="SUPFAM" id="SSF111369">
    <property type="entry name" value="HlyD-like secretion proteins"/>
    <property type="match status" value="1"/>
</dbReference>
<dbReference type="InterPro" id="IPR006143">
    <property type="entry name" value="RND_pump_MFP"/>
</dbReference>
<dbReference type="GO" id="GO:0046677">
    <property type="term" value="P:response to antibiotic"/>
    <property type="evidence" value="ECO:0007669"/>
    <property type="project" value="TreeGrafter"/>
</dbReference>
<evidence type="ECO:0000313" key="9">
    <source>
        <dbReference type="Proteomes" id="UP000006251"/>
    </source>
</evidence>
<dbReference type="InterPro" id="IPR058624">
    <property type="entry name" value="MdtA-like_HH"/>
</dbReference>
<evidence type="ECO:0000259" key="7">
    <source>
        <dbReference type="Pfam" id="PF25967"/>
    </source>
</evidence>
<gene>
    <name evidence="8" type="primary">ttgG</name>
    <name evidence="8" type="ORF">GPAL_2053</name>
</gene>
<dbReference type="InterPro" id="IPR058627">
    <property type="entry name" value="MdtA-like_C"/>
</dbReference>